<dbReference type="OrthoDB" id="3199698at2759"/>
<dbReference type="EMBL" id="JAACJN010000075">
    <property type="protein sequence ID" value="KAF5378675.1"/>
    <property type="molecule type" value="Genomic_DNA"/>
</dbReference>
<evidence type="ECO:0000313" key="2">
    <source>
        <dbReference type="EMBL" id="KAF5378675.1"/>
    </source>
</evidence>
<name>A0A8H5H923_9AGAR</name>
<evidence type="ECO:0008006" key="4">
    <source>
        <dbReference type="Google" id="ProtNLM"/>
    </source>
</evidence>
<evidence type="ECO:0000313" key="3">
    <source>
        <dbReference type="Proteomes" id="UP000518752"/>
    </source>
</evidence>
<protein>
    <recommendedName>
        <fullName evidence="4">C2H2-type domain-containing protein</fullName>
    </recommendedName>
</protein>
<feature type="region of interest" description="Disordered" evidence="1">
    <location>
        <begin position="59"/>
        <end position="92"/>
    </location>
</feature>
<dbReference type="Proteomes" id="UP000518752">
    <property type="component" value="Unassembled WGS sequence"/>
</dbReference>
<dbReference type="AlphaFoldDB" id="A0A8H5H923"/>
<dbReference type="InterPro" id="IPR041078">
    <property type="entry name" value="Plavaka"/>
</dbReference>
<dbReference type="Pfam" id="PF18759">
    <property type="entry name" value="Plavaka"/>
    <property type="match status" value="1"/>
</dbReference>
<proteinExistence type="predicted"/>
<sequence>MTTRPNNIYICRECIPSRPFKTCKGLAEHFKNQHQDPSDGENESDVDRVRFAYRTHPKLTASPCDRDGNFLDPTAPPSLPDSTEPPAHSSRTWHPFQDRIEFEFAHLHFVEAQSPNGIINRALDLWAANAIKSKGMTPPWKSAKELYAAIDNIREGKVMWKVFTVKYNGPLPRGIPPKWMTDKYHICTRDAKEVIDTQLKSEHFKDQFNYRPYKQFENGKRRFSNLMSGTWVWNQADIISEDPQTHGAMLVPIVLGSDKTTVSVATGHQEYHSGYISPGNLTNQARCAHKNGILLYVFLPIPKANRQERRRIEYQRFVCQLYHESLTLSLNPLKPGMTTPEIVQCPDRHYRRAIYELGPYIADYPEQVLLAGIVQNWCPKCFAKSKDLDNNDTDAHLCTRIITESMIRIWDPGILWDEYGIREDFVPFTYNFPRADIHQLISPDLLHQIIKGTFKDHLVTWVNEFILLRHGTRKGEKIIDDIDRRLAAVPSFPGIRRFPTGRDFKQWTGNDSKALMKIYIPAIQGYVTKDITRSLRTFMNFTFLVQQNSLLADEVDEIHQKWIIFKDYRQEFIKTGVRESISLPRQHSMGHFADGIRKFGAPCGLDSSIMESKHIEACKKPWQQSSRVDPLPQMLVNISRMERLKALYLKLDRCHMLDGSVADYTLRLQQGALETSVFDDRDIEVEGDSEDDEEKNDMGPSVGPKVLSSIKLAKTRIYGYPTQAHQLQAVMNNIYPTFLVCIQRFIHDHIHSSIVPASTLPDDGLPAFSGRVHIFHSAVARFYAPSDLCGAGGMYRERIHSNPSWNNGRGHFDTILVEVGETDEAEVPTMKGMVPARVLRFLSMEYEARTYQCAFIHWFTPITSAPDEVTGMWVVRREMVNGMPLLAVIPLDVVVRGVHLIPEYGNAVIPEDFDHNASLDAFESYYVNRYSDHHMFDLLK</sequence>
<evidence type="ECO:0000256" key="1">
    <source>
        <dbReference type="SAM" id="MobiDB-lite"/>
    </source>
</evidence>
<reference evidence="2 3" key="1">
    <citation type="journal article" date="2020" name="ISME J.">
        <title>Uncovering the hidden diversity of litter-decomposition mechanisms in mushroom-forming fungi.</title>
        <authorList>
            <person name="Floudas D."/>
            <person name="Bentzer J."/>
            <person name="Ahren D."/>
            <person name="Johansson T."/>
            <person name="Persson P."/>
            <person name="Tunlid A."/>
        </authorList>
    </citation>
    <scope>NUCLEOTIDE SEQUENCE [LARGE SCALE GENOMIC DNA]</scope>
    <source>
        <strain evidence="2 3">CBS 406.79</strain>
    </source>
</reference>
<keyword evidence="3" id="KW-1185">Reference proteome</keyword>
<feature type="compositionally biased region" description="Acidic residues" evidence="1">
    <location>
        <begin position="681"/>
        <end position="695"/>
    </location>
</feature>
<accession>A0A8H5H923</accession>
<comment type="caution">
    <text evidence="2">The sequence shown here is derived from an EMBL/GenBank/DDBJ whole genome shotgun (WGS) entry which is preliminary data.</text>
</comment>
<feature type="region of interest" description="Disordered" evidence="1">
    <location>
        <begin position="679"/>
        <end position="702"/>
    </location>
</feature>
<gene>
    <name evidence="2" type="ORF">D9757_009548</name>
</gene>
<organism evidence="2 3">
    <name type="scientific">Collybiopsis confluens</name>
    <dbReference type="NCBI Taxonomy" id="2823264"/>
    <lineage>
        <taxon>Eukaryota</taxon>
        <taxon>Fungi</taxon>
        <taxon>Dikarya</taxon>
        <taxon>Basidiomycota</taxon>
        <taxon>Agaricomycotina</taxon>
        <taxon>Agaricomycetes</taxon>
        <taxon>Agaricomycetidae</taxon>
        <taxon>Agaricales</taxon>
        <taxon>Marasmiineae</taxon>
        <taxon>Omphalotaceae</taxon>
        <taxon>Collybiopsis</taxon>
    </lineage>
</organism>